<accession>A0A2T0UPE1</accession>
<feature type="domain" description="Transketolase N-terminal" evidence="1">
    <location>
        <begin position="38"/>
        <end position="205"/>
    </location>
</feature>
<evidence type="ECO:0000313" key="2">
    <source>
        <dbReference type="EMBL" id="PRY59774.1"/>
    </source>
</evidence>
<dbReference type="InterPro" id="IPR029061">
    <property type="entry name" value="THDP-binding"/>
</dbReference>
<evidence type="ECO:0000259" key="1">
    <source>
        <dbReference type="Pfam" id="PF00456"/>
    </source>
</evidence>
<gene>
    <name evidence="2" type="ORF">B0I28_103248</name>
</gene>
<dbReference type="PANTHER" id="PTHR47514:SF2">
    <property type="entry name" value="TRANSKETOLASE"/>
    <property type="match status" value="1"/>
</dbReference>
<sequence length="231" mass="24476">MMSAMTATYEDALALARRSVTDIRYPVVKTYTLDPIWVLYDRVLRIDPRRPDDPARDRFLLSKGHGPSAYYAVLAAKGFFPEEWLDSIADVDSRLGSHPDATLVPGAEISAGSLGHGLPLGVGLALGLRAKGYDSQVYVLVGDAELDEGSNHEAIAYAGATGLPNLHVIAADNGSASHGWPGGIESRFTVNGWTGSTVDSADHDALYASLTEPHPDGPRVTVAVSTATPHA</sequence>
<organism evidence="2 3">
    <name type="scientific">Glycomyces artemisiae</name>
    <dbReference type="NCBI Taxonomy" id="1076443"/>
    <lineage>
        <taxon>Bacteria</taxon>
        <taxon>Bacillati</taxon>
        <taxon>Actinomycetota</taxon>
        <taxon>Actinomycetes</taxon>
        <taxon>Glycomycetales</taxon>
        <taxon>Glycomycetaceae</taxon>
        <taxon>Glycomyces</taxon>
    </lineage>
</organism>
<dbReference type="Pfam" id="PF00456">
    <property type="entry name" value="Transketolase_N"/>
    <property type="match status" value="1"/>
</dbReference>
<dbReference type="EMBL" id="PVTJ01000003">
    <property type="protein sequence ID" value="PRY59774.1"/>
    <property type="molecule type" value="Genomic_DNA"/>
</dbReference>
<dbReference type="GO" id="GO:0000287">
    <property type="term" value="F:magnesium ion binding"/>
    <property type="evidence" value="ECO:0007669"/>
    <property type="project" value="UniProtKB-ARBA"/>
</dbReference>
<proteinExistence type="predicted"/>
<keyword evidence="3" id="KW-1185">Reference proteome</keyword>
<dbReference type="PANTHER" id="PTHR47514">
    <property type="entry name" value="TRANSKETOLASE N-TERMINAL SECTION-RELATED"/>
    <property type="match status" value="1"/>
</dbReference>
<comment type="caution">
    <text evidence="2">The sequence shown here is derived from an EMBL/GenBank/DDBJ whole genome shotgun (WGS) entry which is preliminary data.</text>
</comment>
<protein>
    <submittedName>
        <fullName evidence="2">Transketolase</fullName>
    </submittedName>
</protein>
<dbReference type="InterPro" id="IPR005474">
    <property type="entry name" value="Transketolase_N"/>
</dbReference>
<dbReference type="Gene3D" id="3.40.50.970">
    <property type="match status" value="1"/>
</dbReference>
<dbReference type="AlphaFoldDB" id="A0A2T0UPE1"/>
<evidence type="ECO:0000313" key="3">
    <source>
        <dbReference type="Proteomes" id="UP000238176"/>
    </source>
</evidence>
<dbReference type="Proteomes" id="UP000238176">
    <property type="component" value="Unassembled WGS sequence"/>
</dbReference>
<dbReference type="SUPFAM" id="SSF52518">
    <property type="entry name" value="Thiamin diphosphate-binding fold (THDP-binding)"/>
    <property type="match status" value="1"/>
</dbReference>
<name>A0A2T0UPE1_9ACTN</name>
<reference evidence="2 3" key="1">
    <citation type="submission" date="2018-03" db="EMBL/GenBank/DDBJ databases">
        <title>Genomic Encyclopedia of Type Strains, Phase III (KMG-III): the genomes of soil and plant-associated and newly described type strains.</title>
        <authorList>
            <person name="Whitman W."/>
        </authorList>
    </citation>
    <scope>NUCLEOTIDE SEQUENCE [LARGE SCALE GENOMIC DNA]</scope>
    <source>
        <strain evidence="2 3">CGMCC 4.7067</strain>
    </source>
</reference>